<dbReference type="RefSeq" id="WP_207110477.1">
    <property type="nucleotide sequence ID" value="NZ_JAFLVR010000072.1"/>
</dbReference>
<keyword evidence="3" id="KW-0804">Transcription</keyword>
<keyword evidence="2 4" id="KW-0238">DNA-binding</keyword>
<accession>A0ABS3HMR2</accession>
<dbReference type="Gene3D" id="1.10.10.10">
    <property type="entry name" value="Winged helix-like DNA-binding domain superfamily/Winged helix DNA-binding domain"/>
    <property type="match status" value="1"/>
</dbReference>
<dbReference type="InterPro" id="IPR001867">
    <property type="entry name" value="OmpR/PhoB-type_DNA-bd"/>
</dbReference>
<gene>
    <name evidence="6" type="ORF">JZO85_21015</name>
</gene>
<protein>
    <submittedName>
        <fullName evidence="6">Winged helix-turn-helix domain-containing protein</fullName>
    </submittedName>
</protein>
<feature type="domain" description="OmpR/PhoB-type" evidence="5">
    <location>
        <begin position="122"/>
        <end position="223"/>
    </location>
</feature>
<keyword evidence="1" id="KW-0805">Transcription regulation</keyword>
<evidence type="ECO:0000256" key="1">
    <source>
        <dbReference type="ARBA" id="ARBA00023015"/>
    </source>
</evidence>
<reference evidence="6 7" key="1">
    <citation type="submission" date="2021-03" db="EMBL/GenBank/DDBJ databases">
        <title>Enterococcal diversity collection.</title>
        <authorList>
            <person name="Gilmore M.S."/>
            <person name="Schwartzman J."/>
            <person name="Van Tyne D."/>
            <person name="Martin M."/>
            <person name="Earl A.M."/>
            <person name="Manson A.L."/>
            <person name="Straub T."/>
            <person name="Salamzade R."/>
            <person name="Saavedra J."/>
            <person name="Lebreton F."/>
            <person name="Prichula J."/>
            <person name="Schaufler K."/>
            <person name="Gaca A."/>
            <person name="Sgardioli B."/>
            <person name="Wagenaar J."/>
            <person name="Strong T."/>
        </authorList>
    </citation>
    <scope>NUCLEOTIDE SEQUENCE [LARGE SCALE GENOMIC DNA]</scope>
    <source>
        <strain evidence="6 7">MJM16</strain>
    </source>
</reference>
<keyword evidence="7" id="KW-1185">Reference proteome</keyword>
<proteinExistence type="predicted"/>
<sequence length="227" mass="25962">MSQVLILTRNILSDGDLQEKLQYLNYEVLCSSSLLDYLIQNQAYPDLMNHFQFIIFSETVSNTEINFLLPLFEAKKNLLFRKVGEATESEELVTIKEVTTINLGMDSLREKLMDSALLHSDHTSFRRAGIDSSFGAKIKIPDQMYQLNLSKLEEKVFNVLYHSNGKVITREDLCNKVWGTGVTNSHLSHLSSIVKKLRKKIEMVNLSEEAIKTIWGEGYQLSSEFFA</sequence>
<organism evidence="6 7">
    <name type="scientific">Candidatus Enterococcus murrayae</name>
    <dbReference type="NCBI Taxonomy" id="2815321"/>
    <lineage>
        <taxon>Bacteria</taxon>
        <taxon>Bacillati</taxon>
        <taxon>Bacillota</taxon>
        <taxon>Bacilli</taxon>
        <taxon>Lactobacillales</taxon>
        <taxon>Enterococcaceae</taxon>
        <taxon>Enterococcus</taxon>
    </lineage>
</organism>
<dbReference type="PROSITE" id="PS51755">
    <property type="entry name" value="OMPR_PHOB"/>
    <property type="match status" value="1"/>
</dbReference>
<dbReference type="SUPFAM" id="SSF46894">
    <property type="entry name" value="C-terminal effector domain of the bipartite response regulators"/>
    <property type="match status" value="1"/>
</dbReference>
<feature type="DNA-binding region" description="OmpR/PhoB-type" evidence="4">
    <location>
        <begin position="122"/>
        <end position="223"/>
    </location>
</feature>
<name>A0ABS3HMR2_9ENTE</name>
<evidence type="ECO:0000256" key="4">
    <source>
        <dbReference type="PROSITE-ProRule" id="PRU01091"/>
    </source>
</evidence>
<comment type="caution">
    <text evidence="6">The sequence shown here is derived from an EMBL/GenBank/DDBJ whole genome shotgun (WGS) entry which is preliminary data.</text>
</comment>
<evidence type="ECO:0000313" key="6">
    <source>
        <dbReference type="EMBL" id="MBO0454751.1"/>
    </source>
</evidence>
<dbReference type="EMBL" id="JAFLVR010000072">
    <property type="protein sequence ID" value="MBO0454751.1"/>
    <property type="molecule type" value="Genomic_DNA"/>
</dbReference>
<dbReference type="SMART" id="SM00862">
    <property type="entry name" value="Trans_reg_C"/>
    <property type="match status" value="1"/>
</dbReference>
<dbReference type="InterPro" id="IPR036388">
    <property type="entry name" value="WH-like_DNA-bd_sf"/>
</dbReference>
<dbReference type="Proteomes" id="UP000664495">
    <property type="component" value="Unassembled WGS sequence"/>
</dbReference>
<dbReference type="InterPro" id="IPR016032">
    <property type="entry name" value="Sig_transdc_resp-reg_C-effctor"/>
</dbReference>
<evidence type="ECO:0000256" key="3">
    <source>
        <dbReference type="ARBA" id="ARBA00023163"/>
    </source>
</evidence>
<dbReference type="Pfam" id="PF00486">
    <property type="entry name" value="Trans_reg_C"/>
    <property type="match status" value="1"/>
</dbReference>
<dbReference type="CDD" id="cd00383">
    <property type="entry name" value="trans_reg_C"/>
    <property type="match status" value="1"/>
</dbReference>
<evidence type="ECO:0000256" key="2">
    <source>
        <dbReference type="ARBA" id="ARBA00023125"/>
    </source>
</evidence>
<evidence type="ECO:0000259" key="5">
    <source>
        <dbReference type="PROSITE" id="PS51755"/>
    </source>
</evidence>
<evidence type="ECO:0000313" key="7">
    <source>
        <dbReference type="Proteomes" id="UP000664495"/>
    </source>
</evidence>